<dbReference type="AlphaFoldDB" id="A0A0F8XBI0"/>
<dbReference type="SUPFAM" id="SSF51419">
    <property type="entry name" value="PLP-binding barrel"/>
    <property type="match status" value="1"/>
</dbReference>
<dbReference type="SMART" id="SM01119">
    <property type="entry name" value="D-ser_dehydrat"/>
    <property type="match status" value="1"/>
</dbReference>
<keyword evidence="16" id="KW-1185">Reference proteome</keyword>
<feature type="domain" description="D-serine dehydratase-like" evidence="14">
    <location>
        <begin position="323"/>
        <end position="441"/>
    </location>
</feature>
<evidence type="ECO:0000256" key="6">
    <source>
        <dbReference type="ARBA" id="ARBA00022833"/>
    </source>
</evidence>
<keyword evidence="6" id="KW-0862">Zinc</keyword>
<dbReference type="InterPro" id="IPR001608">
    <property type="entry name" value="Ala_racemase_N"/>
</dbReference>
<comment type="function">
    <text evidence="10">Catalyzes the conversion of D-serine to pyruvate and ammonia. May play a role in D-serine detoxification.</text>
</comment>
<dbReference type="Gene3D" id="3.20.20.10">
    <property type="entry name" value="Alanine racemase"/>
    <property type="match status" value="1"/>
</dbReference>
<proteinExistence type="inferred from homology"/>
<accession>A0A0F8XBI0</accession>
<comment type="cofactor">
    <cofactor evidence="1">
        <name>pyridoxal 5'-phosphate</name>
        <dbReference type="ChEBI" id="CHEBI:597326"/>
    </cofactor>
</comment>
<dbReference type="Pfam" id="PF01168">
    <property type="entry name" value="Ala_racemase_N"/>
    <property type="match status" value="1"/>
</dbReference>
<evidence type="ECO:0000256" key="13">
    <source>
        <dbReference type="ARBA" id="ARBA00075219"/>
    </source>
</evidence>
<dbReference type="GO" id="GO:0036088">
    <property type="term" value="P:D-serine catabolic process"/>
    <property type="evidence" value="ECO:0007669"/>
    <property type="project" value="TreeGrafter"/>
</dbReference>
<evidence type="ECO:0000256" key="2">
    <source>
        <dbReference type="ARBA" id="ARBA00001947"/>
    </source>
</evidence>
<evidence type="ECO:0000256" key="12">
    <source>
        <dbReference type="ARBA" id="ARBA00069616"/>
    </source>
</evidence>
<dbReference type="EMBL" id="JZBS01000208">
    <property type="protein sequence ID" value="KKK26900.1"/>
    <property type="molecule type" value="Genomic_DNA"/>
</dbReference>
<keyword evidence="4" id="KW-0216">Detoxification</keyword>
<comment type="cofactor">
    <cofactor evidence="2">
        <name>Zn(2+)</name>
        <dbReference type="ChEBI" id="CHEBI:29105"/>
    </cofactor>
</comment>
<evidence type="ECO:0000313" key="16">
    <source>
        <dbReference type="Proteomes" id="UP000034291"/>
    </source>
</evidence>
<evidence type="ECO:0000256" key="11">
    <source>
        <dbReference type="ARBA" id="ARBA00066349"/>
    </source>
</evidence>
<gene>
    <name evidence="15" type="ORF">ARAM_001232</name>
</gene>
<dbReference type="Pfam" id="PF14031">
    <property type="entry name" value="D-ser_dehydrat"/>
    <property type="match status" value="1"/>
</dbReference>
<name>A0A0F8XBI0_9EURO</name>
<evidence type="ECO:0000259" key="14">
    <source>
        <dbReference type="SMART" id="SM01119"/>
    </source>
</evidence>
<dbReference type="GO" id="GO:0009636">
    <property type="term" value="P:response to toxic substance"/>
    <property type="evidence" value="ECO:0007669"/>
    <property type="project" value="UniProtKB-KW"/>
</dbReference>
<evidence type="ECO:0000256" key="3">
    <source>
        <dbReference type="ARBA" id="ARBA00005323"/>
    </source>
</evidence>
<dbReference type="InterPro" id="IPR042208">
    <property type="entry name" value="D-ser_dehydrat-like_sf"/>
</dbReference>
<evidence type="ECO:0000256" key="10">
    <source>
        <dbReference type="ARBA" id="ARBA00055764"/>
    </source>
</evidence>
<dbReference type="EC" id="4.3.1.18" evidence="11"/>
<keyword evidence="8" id="KW-0456">Lyase</keyword>
<sequence>MTASQQELREFYVGKDVGDVPKPAIVLDAAIIKRHCEAMLRTVKELNVGFRAHVKSHKTTEIAEMQVGVGDNSLGANFIASTVLEIETLVPLLRKLKTEEARSVNVLYGIPLVPSQVAPLARAALEIGAGRGTLAVMIDHPDQVDYLQQYFALTNSPASVFVKVDTGYHRAGLPPAALNKRGLLEKLANAEKLGYASLLGFYSHSSLSYAGTTPEEAMAHLTQEIEGCKEALETHLELLPEKKELVISVGATPQALSSQNLLPGGVSSPEATALKNLLRNPLNQDRGVQVKIEIHAGVYPLLDMQQLSTHARNGIRNPEDEIAISVLAEVCSIYNDGERAKPEALLAAGTLALGREPCAGYPGWGVISSWRQSGGTSSSSSSSSSSRLIVERISQEHSVVSWENPEHQPSLIPLRIGQTVKIYPNHACVAAAFYGFYFVVDSDQDPEAARIVDVWVRARGSDITEPVLLPRVQ</sequence>
<comment type="caution">
    <text evidence="15">The sequence shown here is derived from an EMBL/GenBank/DDBJ whole genome shotgun (WGS) entry which is preliminary data.</text>
</comment>
<dbReference type="Proteomes" id="UP000034291">
    <property type="component" value="Unassembled WGS sequence"/>
</dbReference>
<dbReference type="GO" id="GO:0046872">
    <property type="term" value="F:metal ion binding"/>
    <property type="evidence" value="ECO:0007669"/>
    <property type="project" value="UniProtKB-KW"/>
</dbReference>
<dbReference type="Gene3D" id="2.40.37.20">
    <property type="entry name" value="D-serine dehydratase-like domain"/>
    <property type="match status" value="1"/>
</dbReference>
<evidence type="ECO:0000256" key="5">
    <source>
        <dbReference type="ARBA" id="ARBA00022723"/>
    </source>
</evidence>
<comment type="similarity">
    <text evidence="3">Belongs to the DSD1 family.</text>
</comment>
<evidence type="ECO:0000256" key="7">
    <source>
        <dbReference type="ARBA" id="ARBA00022898"/>
    </source>
</evidence>
<evidence type="ECO:0000256" key="9">
    <source>
        <dbReference type="ARBA" id="ARBA00051198"/>
    </source>
</evidence>
<dbReference type="PANTHER" id="PTHR28004:SF2">
    <property type="entry name" value="D-SERINE DEHYDRATASE"/>
    <property type="match status" value="1"/>
</dbReference>
<dbReference type="InterPro" id="IPR026956">
    <property type="entry name" value="D-ser_dehydrat-like_dom"/>
</dbReference>
<dbReference type="PANTHER" id="PTHR28004">
    <property type="entry name" value="ZGC:162816-RELATED"/>
    <property type="match status" value="1"/>
</dbReference>
<organism evidence="15 16">
    <name type="scientific">Aspergillus rambellii</name>
    <dbReference type="NCBI Taxonomy" id="308745"/>
    <lineage>
        <taxon>Eukaryota</taxon>
        <taxon>Fungi</taxon>
        <taxon>Dikarya</taxon>
        <taxon>Ascomycota</taxon>
        <taxon>Pezizomycotina</taxon>
        <taxon>Eurotiomycetes</taxon>
        <taxon>Eurotiomycetidae</taxon>
        <taxon>Eurotiales</taxon>
        <taxon>Aspergillaceae</taxon>
        <taxon>Aspergillus</taxon>
        <taxon>Aspergillus subgen. Nidulantes</taxon>
    </lineage>
</organism>
<evidence type="ECO:0000256" key="1">
    <source>
        <dbReference type="ARBA" id="ARBA00001933"/>
    </source>
</evidence>
<dbReference type="GO" id="GO:0008721">
    <property type="term" value="F:D-serine ammonia-lyase activity"/>
    <property type="evidence" value="ECO:0007669"/>
    <property type="project" value="UniProtKB-EC"/>
</dbReference>
<reference evidence="15 16" key="1">
    <citation type="submission" date="2015-02" db="EMBL/GenBank/DDBJ databases">
        <title>Draft Genome Sequences of Two Closely-Related Aflatoxigenic Aspergillus Species Obtained from the Cote d'Ivoire.</title>
        <authorList>
            <person name="Moore G.G."/>
            <person name="Beltz S.B."/>
            <person name="Mack B.M."/>
        </authorList>
    </citation>
    <scope>NUCLEOTIDE SEQUENCE [LARGE SCALE GENOMIC DNA]</scope>
    <source>
        <strain evidence="15 16">SRRC1468</strain>
    </source>
</reference>
<keyword evidence="7" id="KW-0663">Pyridoxal phosphate</keyword>
<keyword evidence="5" id="KW-0479">Metal-binding</keyword>
<evidence type="ECO:0000256" key="4">
    <source>
        <dbReference type="ARBA" id="ARBA00022575"/>
    </source>
</evidence>
<dbReference type="InterPro" id="IPR029066">
    <property type="entry name" value="PLP-binding_barrel"/>
</dbReference>
<evidence type="ECO:0000256" key="8">
    <source>
        <dbReference type="ARBA" id="ARBA00023239"/>
    </source>
</evidence>
<dbReference type="OrthoDB" id="20198at2759"/>
<dbReference type="InterPro" id="IPR051466">
    <property type="entry name" value="D-amino_acid_metab_enzyme"/>
</dbReference>
<comment type="catalytic activity">
    <reaction evidence="9">
        <text>D-serine = pyruvate + NH4(+)</text>
        <dbReference type="Rhea" id="RHEA:13977"/>
        <dbReference type="ChEBI" id="CHEBI:15361"/>
        <dbReference type="ChEBI" id="CHEBI:28938"/>
        <dbReference type="ChEBI" id="CHEBI:35247"/>
        <dbReference type="EC" id="4.3.1.18"/>
    </reaction>
    <physiologicalReaction direction="left-to-right" evidence="9">
        <dbReference type="Rhea" id="RHEA:13978"/>
    </physiologicalReaction>
</comment>
<evidence type="ECO:0000313" key="15">
    <source>
        <dbReference type="EMBL" id="KKK26900.1"/>
    </source>
</evidence>
<dbReference type="FunFam" id="3.20.20.10:FF:000016">
    <property type="entry name" value="D-serine dehydratase"/>
    <property type="match status" value="1"/>
</dbReference>
<protein>
    <recommendedName>
        <fullName evidence="12">D-serine dehydratase</fullName>
        <ecNumber evidence="11">4.3.1.18</ecNumber>
    </recommendedName>
    <alternativeName>
        <fullName evidence="13">D-serine deaminase</fullName>
    </alternativeName>
</protein>